<comment type="caution">
    <text evidence="9">The sequence shown here is derived from an EMBL/GenBank/DDBJ whole genome shotgun (WGS) entry which is preliminary data.</text>
</comment>
<evidence type="ECO:0000256" key="5">
    <source>
        <dbReference type="ARBA" id="ARBA00023004"/>
    </source>
</evidence>
<dbReference type="PANTHER" id="PTHR42961">
    <property type="entry name" value="IRON-SULFUR PROTEIN NUBPL"/>
    <property type="match status" value="1"/>
</dbReference>
<dbReference type="InterPro" id="IPR010376">
    <property type="entry name" value="GBBH-like_N"/>
</dbReference>
<evidence type="ECO:0000313" key="10">
    <source>
        <dbReference type="Proteomes" id="UP001174909"/>
    </source>
</evidence>
<dbReference type="PANTHER" id="PTHR42961:SF2">
    <property type="entry name" value="IRON-SULFUR PROTEIN NUBPL"/>
    <property type="match status" value="1"/>
</dbReference>
<proteinExistence type="inferred from homology"/>
<evidence type="ECO:0000313" key="9">
    <source>
        <dbReference type="EMBL" id="CAI8022281.1"/>
    </source>
</evidence>
<keyword evidence="6" id="KW-0411">Iron-sulfur</keyword>
<keyword evidence="3" id="KW-0547">Nucleotide-binding</keyword>
<dbReference type="InterPro" id="IPR033756">
    <property type="entry name" value="YlxH/NBP35"/>
</dbReference>
<sequence>MPDPTKPDGVQNVVAIASGKGGVGKSTVSANLAVALAADGARVGLLDADVYGPSQTTMLGMDDRPDTDEHRRLLPHEAHGVRFISMGMLSSKETPVIWRGPMASRLVQQFFSGVVWGELDYLLVDLPPGTGDVQLTIAQTAALAGAVIVTTPQAVARTIAEKGLRMFQPVRVPVLGVIENMSSFACPHCGETTNIFSTGGGEEVAQDLGLPFLGGVPLDPRVVVAGDAGTPTVVRDPGTPAAVAFREIARKVALEVARSNQAERGGVAESVRVEGNAVVVRWHDGPEDRFGFEHLRNHCPCATCVDEWSGKRRSLTLLLPTNFAPKKLVPVGNYGVQIHWNDGHETGIYSHHLLRRLARQREEVTSPAG</sequence>
<dbReference type="CDD" id="cd02037">
    <property type="entry name" value="Mrp_NBP35"/>
    <property type="match status" value="1"/>
</dbReference>
<feature type="domain" description="Gamma-butyrobetaine hydroxylase-like N-terminal" evidence="8">
    <location>
        <begin position="273"/>
        <end position="355"/>
    </location>
</feature>
<keyword evidence="4" id="KW-0067">ATP-binding</keyword>
<organism evidence="9 10">
    <name type="scientific">Geodia barretti</name>
    <name type="common">Barrett's horny sponge</name>
    <dbReference type="NCBI Taxonomy" id="519541"/>
    <lineage>
        <taxon>Eukaryota</taxon>
        <taxon>Metazoa</taxon>
        <taxon>Porifera</taxon>
        <taxon>Demospongiae</taxon>
        <taxon>Heteroscleromorpha</taxon>
        <taxon>Tetractinellida</taxon>
        <taxon>Astrophorina</taxon>
        <taxon>Geodiidae</taxon>
        <taxon>Geodia</taxon>
    </lineage>
</organism>
<keyword evidence="2" id="KW-0479">Metal-binding</keyword>
<dbReference type="AlphaFoldDB" id="A0AA35S5H1"/>
<dbReference type="InterPro" id="IPR044304">
    <property type="entry name" value="NUBPL-like"/>
</dbReference>
<dbReference type="Gene3D" id="3.40.50.300">
    <property type="entry name" value="P-loop containing nucleotide triphosphate hydrolases"/>
    <property type="match status" value="1"/>
</dbReference>
<evidence type="ECO:0000256" key="1">
    <source>
        <dbReference type="ARBA" id="ARBA00022485"/>
    </source>
</evidence>
<evidence type="ECO:0000259" key="8">
    <source>
        <dbReference type="Pfam" id="PF06155"/>
    </source>
</evidence>
<dbReference type="Gene3D" id="3.30.2020.30">
    <property type="match status" value="1"/>
</dbReference>
<protein>
    <submittedName>
        <fullName evidence="9">Iron-sulfur cluster carrier protein</fullName>
    </submittedName>
</protein>
<keyword evidence="10" id="KW-1185">Reference proteome</keyword>
<dbReference type="Pfam" id="PF06155">
    <property type="entry name" value="GBBH-like_N"/>
    <property type="match status" value="1"/>
</dbReference>
<accession>A0AA35S5H1</accession>
<dbReference type="InterPro" id="IPR000808">
    <property type="entry name" value="Mrp-like_CS"/>
</dbReference>
<dbReference type="PROSITE" id="PS01215">
    <property type="entry name" value="MRP"/>
    <property type="match status" value="1"/>
</dbReference>
<dbReference type="SUPFAM" id="SSF52540">
    <property type="entry name" value="P-loop containing nucleoside triphosphate hydrolases"/>
    <property type="match status" value="1"/>
</dbReference>
<name>A0AA35S5H1_GEOBA</name>
<dbReference type="HAMAP" id="MF_02040">
    <property type="entry name" value="Mrp_NBP35"/>
    <property type="match status" value="1"/>
</dbReference>
<dbReference type="EMBL" id="CASHTH010001945">
    <property type="protein sequence ID" value="CAI8022281.1"/>
    <property type="molecule type" value="Genomic_DNA"/>
</dbReference>
<reference evidence="9" key="1">
    <citation type="submission" date="2023-03" db="EMBL/GenBank/DDBJ databases">
        <authorList>
            <person name="Steffen K."/>
            <person name="Cardenas P."/>
        </authorList>
    </citation>
    <scope>NUCLEOTIDE SEQUENCE</scope>
</reference>
<gene>
    <name evidence="9" type="ORF">GBAR_LOCUS13103</name>
</gene>
<dbReference type="GO" id="GO:0046872">
    <property type="term" value="F:metal ion binding"/>
    <property type="evidence" value="ECO:0007669"/>
    <property type="project" value="UniProtKB-KW"/>
</dbReference>
<evidence type="ECO:0000256" key="2">
    <source>
        <dbReference type="ARBA" id="ARBA00022723"/>
    </source>
</evidence>
<evidence type="ECO:0000256" key="7">
    <source>
        <dbReference type="ARBA" id="ARBA00024036"/>
    </source>
</evidence>
<dbReference type="Proteomes" id="UP001174909">
    <property type="component" value="Unassembled WGS sequence"/>
</dbReference>
<evidence type="ECO:0000256" key="3">
    <source>
        <dbReference type="ARBA" id="ARBA00022741"/>
    </source>
</evidence>
<dbReference type="InterPro" id="IPR038492">
    <property type="entry name" value="GBBH-like_N_sf"/>
</dbReference>
<evidence type="ECO:0000256" key="4">
    <source>
        <dbReference type="ARBA" id="ARBA00022840"/>
    </source>
</evidence>
<dbReference type="Pfam" id="PF10609">
    <property type="entry name" value="ParA"/>
    <property type="match status" value="1"/>
</dbReference>
<dbReference type="FunFam" id="3.40.50.300:FF:001119">
    <property type="entry name" value="Iron-sulfur cluster carrier protein"/>
    <property type="match status" value="1"/>
</dbReference>
<keyword evidence="5" id="KW-0408">Iron</keyword>
<dbReference type="InterPro" id="IPR027417">
    <property type="entry name" value="P-loop_NTPase"/>
</dbReference>
<dbReference type="GO" id="GO:0005524">
    <property type="term" value="F:ATP binding"/>
    <property type="evidence" value="ECO:0007669"/>
    <property type="project" value="UniProtKB-KW"/>
</dbReference>
<dbReference type="GO" id="GO:0140663">
    <property type="term" value="F:ATP-dependent FeS chaperone activity"/>
    <property type="evidence" value="ECO:0007669"/>
    <property type="project" value="InterPro"/>
</dbReference>
<evidence type="ECO:0000256" key="6">
    <source>
        <dbReference type="ARBA" id="ARBA00023014"/>
    </source>
</evidence>
<dbReference type="InterPro" id="IPR019591">
    <property type="entry name" value="Mrp/NBP35_ATP-bd"/>
</dbReference>
<comment type="similarity">
    <text evidence="7">Belongs to the Mrp/NBP35 ATP-binding proteins family.</text>
</comment>
<dbReference type="GO" id="GO:0051539">
    <property type="term" value="F:4 iron, 4 sulfur cluster binding"/>
    <property type="evidence" value="ECO:0007669"/>
    <property type="project" value="UniProtKB-KW"/>
</dbReference>
<dbReference type="GO" id="GO:0016226">
    <property type="term" value="P:iron-sulfur cluster assembly"/>
    <property type="evidence" value="ECO:0007669"/>
    <property type="project" value="InterPro"/>
</dbReference>
<keyword evidence="1" id="KW-0004">4Fe-4S</keyword>